<accession>A0A1H7D1T9</accession>
<sequence>MKISIKKISELSGFSPATVSNALNNKKGVNRDTSEQIFKIAQEYGYLNETKIKNIKVVTYRDSGKVFSDSPFFAALLEGVENASRQSGYETTIFNLYRNSPDYEERVNQILNDTSSAILLVGTELNEQNAKAFQQAAVPLVLLDCWFENLSFNAVLMNNIDSVSQAVNYLVDHGHSQIGYLKGDVRIQNFQCRQKGYERALQEHNLTNQPKYIIEVPTTMDEVFTTVDSFLQTKPELPTAFFAENDMIALGAMKAFQKNGYRIPEDISIIGFDDISFCSVFTPALTTVRVFKQEMGQLAVQRLITLMKTNTKTKVKMQICNELVERDSVAYLKTN</sequence>
<dbReference type="Gene3D" id="3.40.50.2300">
    <property type="match status" value="2"/>
</dbReference>
<dbReference type="Proteomes" id="UP000199662">
    <property type="component" value="Unassembled WGS sequence"/>
</dbReference>
<dbReference type="CDD" id="cd01392">
    <property type="entry name" value="HTH_LacI"/>
    <property type="match status" value="1"/>
</dbReference>
<gene>
    <name evidence="5" type="ORF">SAMN05660742_12812</name>
</gene>
<organism evidence="5 6">
    <name type="scientific">Propionispira arboris</name>
    <dbReference type="NCBI Taxonomy" id="84035"/>
    <lineage>
        <taxon>Bacteria</taxon>
        <taxon>Bacillati</taxon>
        <taxon>Bacillota</taxon>
        <taxon>Negativicutes</taxon>
        <taxon>Selenomonadales</taxon>
        <taxon>Selenomonadaceae</taxon>
        <taxon>Propionispira</taxon>
    </lineage>
</organism>
<dbReference type="PANTHER" id="PTHR30146">
    <property type="entry name" value="LACI-RELATED TRANSCRIPTIONAL REPRESSOR"/>
    <property type="match status" value="1"/>
</dbReference>
<reference evidence="5 6" key="1">
    <citation type="submission" date="2016-10" db="EMBL/GenBank/DDBJ databases">
        <authorList>
            <person name="de Groot N.N."/>
        </authorList>
    </citation>
    <scope>NUCLEOTIDE SEQUENCE [LARGE SCALE GENOMIC DNA]</scope>
    <source>
        <strain evidence="5 6">DSM 2179</strain>
    </source>
</reference>
<dbReference type="SUPFAM" id="SSF47413">
    <property type="entry name" value="lambda repressor-like DNA-binding domains"/>
    <property type="match status" value="1"/>
</dbReference>
<feature type="domain" description="HTH lacI-type" evidence="4">
    <location>
        <begin position="3"/>
        <end position="46"/>
    </location>
</feature>
<dbReference type="InterPro" id="IPR028082">
    <property type="entry name" value="Peripla_BP_I"/>
</dbReference>
<evidence type="ECO:0000256" key="1">
    <source>
        <dbReference type="ARBA" id="ARBA00023015"/>
    </source>
</evidence>
<dbReference type="GO" id="GO:0003700">
    <property type="term" value="F:DNA-binding transcription factor activity"/>
    <property type="evidence" value="ECO:0007669"/>
    <property type="project" value="TreeGrafter"/>
</dbReference>
<dbReference type="GO" id="GO:0000976">
    <property type="term" value="F:transcription cis-regulatory region binding"/>
    <property type="evidence" value="ECO:0007669"/>
    <property type="project" value="TreeGrafter"/>
</dbReference>
<dbReference type="Pfam" id="PF13377">
    <property type="entry name" value="Peripla_BP_3"/>
    <property type="match status" value="1"/>
</dbReference>
<proteinExistence type="predicted"/>
<protein>
    <submittedName>
        <fullName evidence="5">Transcriptional regulator, LacI family</fullName>
    </submittedName>
</protein>
<evidence type="ECO:0000313" key="6">
    <source>
        <dbReference type="Proteomes" id="UP000199662"/>
    </source>
</evidence>
<keyword evidence="1" id="KW-0805">Transcription regulation</keyword>
<dbReference type="RefSeq" id="WP_091835658.1">
    <property type="nucleotide sequence ID" value="NZ_FNZK01000028.1"/>
</dbReference>
<keyword evidence="3" id="KW-0804">Transcription</keyword>
<evidence type="ECO:0000256" key="2">
    <source>
        <dbReference type="ARBA" id="ARBA00023125"/>
    </source>
</evidence>
<dbReference type="InterPro" id="IPR046335">
    <property type="entry name" value="LacI/GalR-like_sensor"/>
</dbReference>
<keyword evidence="2" id="KW-0238">DNA-binding</keyword>
<dbReference type="PROSITE" id="PS50932">
    <property type="entry name" value="HTH_LACI_2"/>
    <property type="match status" value="1"/>
</dbReference>
<evidence type="ECO:0000259" key="4">
    <source>
        <dbReference type="PROSITE" id="PS50932"/>
    </source>
</evidence>
<dbReference type="STRING" id="84035.SAMN05660742_12812"/>
<keyword evidence="6" id="KW-1185">Reference proteome</keyword>
<dbReference type="AlphaFoldDB" id="A0A1H7D1T9"/>
<dbReference type="Gene3D" id="1.10.260.40">
    <property type="entry name" value="lambda repressor-like DNA-binding domains"/>
    <property type="match status" value="1"/>
</dbReference>
<dbReference type="EMBL" id="FNZK01000028">
    <property type="protein sequence ID" value="SEJ95384.1"/>
    <property type="molecule type" value="Genomic_DNA"/>
</dbReference>
<dbReference type="SUPFAM" id="SSF53822">
    <property type="entry name" value="Periplasmic binding protein-like I"/>
    <property type="match status" value="1"/>
</dbReference>
<dbReference type="InterPro" id="IPR010982">
    <property type="entry name" value="Lambda_DNA-bd_dom_sf"/>
</dbReference>
<dbReference type="SMART" id="SM00354">
    <property type="entry name" value="HTH_LACI"/>
    <property type="match status" value="1"/>
</dbReference>
<name>A0A1H7D1T9_9FIRM</name>
<evidence type="ECO:0000313" key="5">
    <source>
        <dbReference type="EMBL" id="SEJ95384.1"/>
    </source>
</evidence>
<dbReference type="PANTHER" id="PTHR30146:SF109">
    <property type="entry name" value="HTH-TYPE TRANSCRIPTIONAL REGULATOR GALS"/>
    <property type="match status" value="1"/>
</dbReference>
<evidence type="ECO:0000256" key="3">
    <source>
        <dbReference type="ARBA" id="ARBA00023163"/>
    </source>
</evidence>
<dbReference type="InterPro" id="IPR000843">
    <property type="entry name" value="HTH_LacI"/>
</dbReference>
<dbReference type="Pfam" id="PF00356">
    <property type="entry name" value="LacI"/>
    <property type="match status" value="1"/>
</dbReference>